<comment type="caution">
    <text evidence="2">The sequence shown here is derived from an EMBL/GenBank/DDBJ whole genome shotgun (WGS) entry which is preliminary data.</text>
</comment>
<keyword evidence="3" id="KW-1185">Reference proteome</keyword>
<evidence type="ECO:0000313" key="2">
    <source>
        <dbReference type="EMBL" id="KAK5091972.1"/>
    </source>
</evidence>
<evidence type="ECO:0000256" key="1">
    <source>
        <dbReference type="SAM" id="MobiDB-lite"/>
    </source>
</evidence>
<feature type="region of interest" description="Disordered" evidence="1">
    <location>
        <begin position="59"/>
        <end position="240"/>
    </location>
</feature>
<evidence type="ECO:0000313" key="3">
    <source>
        <dbReference type="Proteomes" id="UP001345013"/>
    </source>
</evidence>
<reference evidence="2 3" key="1">
    <citation type="submission" date="2023-08" db="EMBL/GenBank/DDBJ databases">
        <title>Black Yeasts Isolated from many extreme environments.</title>
        <authorList>
            <person name="Coleine C."/>
            <person name="Stajich J.E."/>
            <person name="Selbmann L."/>
        </authorList>
    </citation>
    <scope>NUCLEOTIDE SEQUENCE [LARGE SCALE GENOMIC DNA]</scope>
    <source>
        <strain evidence="2 3">CCFEE 5885</strain>
    </source>
</reference>
<name>A0ABR0K8G6_9EURO</name>
<proteinExistence type="predicted"/>
<feature type="compositionally biased region" description="Low complexity" evidence="1">
    <location>
        <begin position="161"/>
        <end position="179"/>
    </location>
</feature>
<sequence length="272" mass="28597">MAPPKKESSSASTEDKSLMLKEAFKCVNGNLDFDKLAGRMGVPNGEAMRKRFKRFFEKDDEPLQLMGSTLGTPAAGAAPVAKTPRTPKAKTSAAASGGNDDGSPKAKTSGKKRKVDNVSKDDSKVDAEASNKSGSTADADEEDSDTAELAEESPKKKAKATKSTAPRTTKSPKAPATPKTPKEPKTPKVSRTPKSTKSAKVNKTTQKSDAGGVKEEEPKMTENGRVGNPEIQAKTDGTIKETEGEYGIAVGEPEGQAVYDGFEKASASAEDD</sequence>
<feature type="compositionally biased region" description="Acidic residues" evidence="1">
    <location>
        <begin position="138"/>
        <end position="151"/>
    </location>
</feature>
<gene>
    <name evidence="2" type="ORF">LTR24_005620</name>
</gene>
<dbReference type="Proteomes" id="UP001345013">
    <property type="component" value="Unassembled WGS sequence"/>
</dbReference>
<feature type="compositionally biased region" description="Basic and acidic residues" evidence="1">
    <location>
        <begin position="212"/>
        <end position="222"/>
    </location>
</feature>
<protein>
    <submittedName>
        <fullName evidence="2">Uncharacterized protein</fullName>
    </submittedName>
</protein>
<feature type="compositionally biased region" description="Polar residues" evidence="1">
    <location>
        <begin position="192"/>
        <end position="208"/>
    </location>
</feature>
<accession>A0ABR0K8G6</accession>
<organism evidence="2 3">
    <name type="scientific">Lithohypha guttulata</name>
    <dbReference type="NCBI Taxonomy" id="1690604"/>
    <lineage>
        <taxon>Eukaryota</taxon>
        <taxon>Fungi</taxon>
        <taxon>Dikarya</taxon>
        <taxon>Ascomycota</taxon>
        <taxon>Pezizomycotina</taxon>
        <taxon>Eurotiomycetes</taxon>
        <taxon>Chaetothyriomycetidae</taxon>
        <taxon>Chaetothyriales</taxon>
        <taxon>Trichomeriaceae</taxon>
        <taxon>Lithohypha</taxon>
    </lineage>
</organism>
<feature type="compositionally biased region" description="Basic and acidic residues" evidence="1">
    <location>
        <begin position="115"/>
        <end position="129"/>
    </location>
</feature>
<dbReference type="EMBL" id="JAVRRG010000066">
    <property type="protein sequence ID" value="KAK5091972.1"/>
    <property type="molecule type" value="Genomic_DNA"/>
</dbReference>